<accession>A0ABR8NF14</accession>
<dbReference type="InterPro" id="IPR014710">
    <property type="entry name" value="RmlC-like_jellyroll"/>
</dbReference>
<evidence type="ECO:0000313" key="1">
    <source>
        <dbReference type="EMBL" id="MBD3926723.1"/>
    </source>
</evidence>
<evidence type="ECO:0000313" key="2">
    <source>
        <dbReference type="Proteomes" id="UP000618818"/>
    </source>
</evidence>
<gene>
    <name evidence="1" type="ORF">IEZ26_19040</name>
</gene>
<organism evidence="1 2">
    <name type="scientific">Nocardioides cavernae</name>
    <dbReference type="NCBI Taxonomy" id="1921566"/>
    <lineage>
        <taxon>Bacteria</taxon>
        <taxon>Bacillati</taxon>
        <taxon>Actinomycetota</taxon>
        <taxon>Actinomycetes</taxon>
        <taxon>Propionibacteriales</taxon>
        <taxon>Nocardioidaceae</taxon>
        <taxon>Nocardioides</taxon>
    </lineage>
</organism>
<dbReference type="EMBL" id="JACXYZ010000003">
    <property type="protein sequence ID" value="MBD3926723.1"/>
    <property type="molecule type" value="Genomic_DNA"/>
</dbReference>
<dbReference type="RefSeq" id="WP_191196566.1">
    <property type="nucleotide sequence ID" value="NZ_JACXYZ010000003.1"/>
</dbReference>
<dbReference type="Gene3D" id="2.60.120.10">
    <property type="entry name" value="Jelly Rolls"/>
    <property type="match status" value="1"/>
</dbReference>
<name>A0ABR8NF14_9ACTN</name>
<proteinExistence type="predicted"/>
<dbReference type="SUPFAM" id="SSF51182">
    <property type="entry name" value="RmlC-like cupins"/>
    <property type="match status" value="1"/>
</dbReference>
<evidence type="ECO:0008006" key="3">
    <source>
        <dbReference type="Google" id="ProtNLM"/>
    </source>
</evidence>
<dbReference type="Proteomes" id="UP000618818">
    <property type="component" value="Unassembled WGS sequence"/>
</dbReference>
<keyword evidence="2" id="KW-1185">Reference proteome</keyword>
<reference evidence="1 2" key="1">
    <citation type="submission" date="2020-09" db="EMBL/GenBank/DDBJ databases">
        <title>novel species in genus Nocardioides.</title>
        <authorList>
            <person name="Zhang G."/>
        </authorList>
    </citation>
    <scope>NUCLEOTIDE SEQUENCE [LARGE SCALE GENOMIC DNA]</scope>
    <source>
        <strain evidence="1 2">KCTC 39551</strain>
    </source>
</reference>
<sequence length="206" mass="21895">MIPTDPSPLVPPTAPRTVDLDGSDLVWRSHAISGSDQAAELVMLHHDPERETRTVMVRFPPAWRRDAVGHQPAGEEMVLLTGALTISGHTATAGSYLLIEPRATRSASSTVDGTRALVWFSGPGGGWSEGSAEAAGSIRVAPLDGSLSRSANDVMSGSVTVHDDLAEQTFPCDVDVLWTAHRRWAHVVSGDLVPAHSGPAVVRRWA</sequence>
<dbReference type="InterPro" id="IPR011051">
    <property type="entry name" value="RmlC_Cupin_sf"/>
</dbReference>
<comment type="caution">
    <text evidence="1">The sequence shown here is derived from an EMBL/GenBank/DDBJ whole genome shotgun (WGS) entry which is preliminary data.</text>
</comment>
<protein>
    <recommendedName>
        <fullName evidence="3">ChrR-like cupin domain-containing protein</fullName>
    </recommendedName>
</protein>